<sequence length="203" mass="23408">MAVSQLQFNSWGIPANFDLFYVYNPKNKYDTSTLSRTPSRPSRPPSSFALLKNCLRLEFESQFPQQKLKMPNLCRYAKEIWKTIPKEVKSIYVNIAEEAEFIHNEMYPNCNFKPYKRKLFPNLTPSLSMISDSILLSASYIPYKPSMSIIPSIQDIYCPLEESIIIPSLEESPNILSPEELSILYSKIESSTNPNNFNYLLIA</sequence>
<accession>A0A9N9HZR4</accession>
<dbReference type="Gene3D" id="1.10.30.10">
    <property type="entry name" value="High mobility group box domain"/>
    <property type="match status" value="1"/>
</dbReference>
<dbReference type="SUPFAM" id="SSF47095">
    <property type="entry name" value="HMG-box"/>
    <property type="match status" value="1"/>
</dbReference>
<evidence type="ECO:0000256" key="1">
    <source>
        <dbReference type="PROSITE-ProRule" id="PRU00267"/>
    </source>
</evidence>
<dbReference type="InterPro" id="IPR036910">
    <property type="entry name" value="HMG_box_dom_sf"/>
</dbReference>
<reference evidence="3" key="1">
    <citation type="submission" date="2021-06" db="EMBL/GenBank/DDBJ databases">
        <authorList>
            <person name="Kallberg Y."/>
            <person name="Tangrot J."/>
            <person name="Rosling A."/>
        </authorList>
    </citation>
    <scope>NUCLEOTIDE SEQUENCE</scope>
    <source>
        <strain evidence="3">MA453B</strain>
    </source>
</reference>
<organism evidence="3 4">
    <name type="scientific">Dentiscutata erythropus</name>
    <dbReference type="NCBI Taxonomy" id="1348616"/>
    <lineage>
        <taxon>Eukaryota</taxon>
        <taxon>Fungi</taxon>
        <taxon>Fungi incertae sedis</taxon>
        <taxon>Mucoromycota</taxon>
        <taxon>Glomeromycotina</taxon>
        <taxon>Glomeromycetes</taxon>
        <taxon>Diversisporales</taxon>
        <taxon>Gigasporaceae</taxon>
        <taxon>Dentiscutata</taxon>
    </lineage>
</organism>
<dbReference type="GO" id="GO:0003677">
    <property type="term" value="F:DNA binding"/>
    <property type="evidence" value="ECO:0007669"/>
    <property type="project" value="UniProtKB-UniRule"/>
</dbReference>
<feature type="domain" description="HMG box" evidence="2">
    <location>
        <begin position="41"/>
        <end position="111"/>
    </location>
</feature>
<feature type="DNA-binding region" description="HMG box" evidence="1">
    <location>
        <begin position="41"/>
        <end position="111"/>
    </location>
</feature>
<evidence type="ECO:0000313" key="4">
    <source>
        <dbReference type="Proteomes" id="UP000789405"/>
    </source>
</evidence>
<dbReference type="GO" id="GO:0005634">
    <property type="term" value="C:nucleus"/>
    <property type="evidence" value="ECO:0007669"/>
    <property type="project" value="UniProtKB-UniRule"/>
</dbReference>
<keyword evidence="1" id="KW-0539">Nucleus</keyword>
<protein>
    <submittedName>
        <fullName evidence="3">26773_t:CDS:1</fullName>
    </submittedName>
</protein>
<proteinExistence type="predicted"/>
<dbReference type="OrthoDB" id="6247875at2759"/>
<keyword evidence="1" id="KW-0238">DNA-binding</keyword>
<name>A0A9N9HZR4_9GLOM</name>
<evidence type="ECO:0000259" key="2">
    <source>
        <dbReference type="PROSITE" id="PS50118"/>
    </source>
</evidence>
<comment type="caution">
    <text evidence="3">The sequence shown here is derived from an EMBL/GenBank/DDBJ whole genome shotgun (WGS) entry which is preliminary data.</text>
</comment>
<dbReference type="EMBL" id="CAJVPY010009903">
    <property type="protein sequence ID" value="CAG8713592.1"/>
    <property type="molecule type" value="Genomic_DNA"/>
</dbReference>
<dbReference type="Proteomes" id="UP000789405">
    <property type="component" value="Unassembled WGS sequence"/>
</dbReference>
<dbReference type="PROSITE" id="PS50118">
    <property type="entry name" value="HMG_BOX_2"/>
    <property type="match status" value="1"/>
</dbReference>
<evidence type="ECO:0000313" key="3">
    <source>
        <dbReference type="EMBL" id="CAG8713592.1"/>
    </source>
</evidence>
<dbReference type="InterPro" id="IPR009071">
    <property type="entry name" value="HMG_box_dom"/>
</dbReference>
<gene>
    <name evidence="3" type="ORF">DERYTH_LOCUS13772</name>
</gene>
<dbReference type="AlphaFoldDB" id="A0A9N9HZR4"/>
<keyword evidence="4" id="KW-1185">Reference proteome</keyword>